<evidence type="ECO:0000313" key="2">
    <source>
        <dbReference type="Proteomes" id="UP001652740"/>
    </source>
</evidence>
<keyword evidence="2" id="KW-1185">Reference proteome</keyword>
<accession>A0A6J3CBU6</accession>
<dbReference type="GeneID" id="116413645"/>
<dbReference type="Proteomes" id="UP001652740">
    <property type="component" value="Unplaced"/>
</dbReference>
<dbReference type="AlphaFoldDB" id="A0A6J3CBU6"/>
<keyword evidence="1" id="KW-1133">Transmembrane helix</keyword>
<dbReference type="KEGG" id="gmw:116413645"/>
<name>A0A6J3CBU6_GALME</name>
<dbReference type="InParanoid" id="A0A6J3CBU6"/>
<keyword evidence="1" id="KW-0472">Membrane</keyword>
<evidence type="ECO:0000313" key="3">
    <source>
        <dbReference type="RefSeq" id="XP_031769871.2"/>
    </source>
</evidence>
<reference evidence="3" key="1">
    <citation type="submission" date="2025-08" db="UniProtKB">
        <authorList>
            <consortium name="RefSeq"/>
        </authorList>
    </citation>
    <scope>IDENTIFICATION</scope>
    <source>
        <tissue evidence="3">Whole larvae</tissue>
    </source>
</reference>
<keyword evidence="1" id="KW-0812">Transmembrane</keyword>
<organism evidence="2 3">
    <name type="scientific">Galleria mellonella</name>
    <name type="common">Greater wax moth</name>
    <dbReference type="NCBI Taxonomy" id="7137"/>
    <lineage>
        <taxon>Eukaryota</taxon>
        <taxon>Metazoa</taxon>
        <taxon>Ecdysozoa</taxon>
        <taxon>Arthropoda</taxon>
        <taxon>Hexapoda</taxon>
        <taxon>Insecta</taxon>
        <taxon>Pterygota</taxon>
        <taxon>Neoptera</taxon>
        <taxon>Endopterygota</taxon>
        <taxon>Lepidoptera</taxon>
        <taxon>Glossata</taxon>
        <taxon>Ditrysia</taxon>
        <taxon>Pyraloidea</taxon>
        <taxon>Pyralidae</taxon>
        <taxon>Galleriinae</taxon>
        <taxon>Galleria</taxon>
    </lineage>
</organism>
<proteinExistence type="predicted"/>
<dbReference type="RefSeq" id="XP_031769871.2">
    <property type="nucleotide sequence ID" value="XM_031914011.2"/>
</dbReference>
<protein>
    <submittedName>
        <fullName evidence="3">Uncharacterized protein LOC116413645</fullName>
    </submittedName>
</protein>
<evidence type="ECO:0000256" key="1">
    <source>
        <dbReference type="SAM" id="Phobius"/>
    </source>
</evidence>
<gene>
    <name evidence="3" type="primary">LOC116413645</name>
</gene>
<sequence length="237" mass="26981">MFCISVHHHQVVMYSPVLLLFICAAALAFDDMGLKPSPKRPPQYFQALNLVRKAERLLEAHQTNVKLPVYHSHRQYALLVGVMDDAAKSVAAKCTRNVTAEYYKSVEKAVPISWNNPVQVSKNMKKFLDVVHEKTDDFRDLVDSVCKKQTGARTNDCNYLVELLVHDNPKRYAVPAALILEMEPLSGFYLQNSIVLQQAADSNGMIRLLLKDYPNKFINILPQMGLVFRKLFKYPPC</sequence>
<feature type="transmembrane region" description="Helical" evidence="1">
    <location>
        <begin position="12"/>
        <end position="29"/>
    </location>
</feature>